<dbReference type="Gene3D" id="1.20.1260.10">
    <property type="match status" value="1"/>
</dbReference>
<protein>
    <submittedName>
        <fullName evidence="4">DUF305 domain-containing protein</fullName>
    </submittedName>
</protein>
<keyword evidence="2" id="KW-0812">Transmembrane</keyword>
<feature type="region of interest" description="Disordered" evidence="1">
    <location>
        <begin position="190"/>
        <end position="215"/>
    </location>
</feature>
<evidence type="ECO:0000259" key="3">
    <source>
        <dbReference type="Pfam" id="PF03713"/>
    </source>
</evidence>
<reference evidence="4 5" key="1">
    <citation type="submission" date="2019-03" db="EMBL/GenBank/DDBJ databases">
        <title>Whole genome sequence of a novel Rubrobacter taiwanensis strain, isolated from Yellowstone National Park.</title>
        <authorList>
            <person name="Freed S."/>
            <person name="Ramaley R.F."/>
            <person name="Kyndt J.A."/>
        </authorList>
    </citation>
    <scope>NUCLEOTIDE SEQUENCE [LARGE SCALE GENOMIC DNA]</scope>
    <source>
        <strain evidence="4 5">Yellowstone</strain>
    </source>
</reference>
<keyword evidence="2" id="KW-1133">Transmembrane helix</keyword>
<keyword evidence="2" id="KW-0472">Membrane</keyword>
<feature type="domain" description="DUF305" evidence="3">
    <location>
        <begin position="38"/>
        <end position="189"/>
    </location>
</feature>
<evidence type="ECO:0000256" key="2">
    <source>
        <dbReference type="SAM" id="Phobius"/>
    </source>
</evidence>
<proteinExistence type="predicted"/>
<gene>
    <name evidence="4" type="ORF">E0L93_14140</name>
</gene>
<organism evidence="4 5">
    <name type="scientific">Rubrobacter taiwanensis</name>
    <dbReference type="NCBI Taxonomy" id="185139"/>
    <lineage>
        <taxon>Bacteria</taxon>
        <taxon>Bacillati</taxon>
        <taxon>Actinomycetota</taxon>
        <taxon>Rubrobacteria</taxon>
        <taxon>Rubrobacterales</taxon>
        <taxon>Rubrobacteraceae</taxon>
        <taxon>Rubrobacter</taxon>
    </lineage>
</organism>
<name>A0A4R1BCT1_9ACTN</name>
<dbReference type="Pfam" id="PF03713">
    <property type="entry name" value="DUF305"/>
    <property type="match status" value="1"/>
</dbReference>
<dbReference type="InterPro" id="IPR012347">
    <property type="entry name" value="Ferritin-like"/>
</dbReference>
<keyword evidence="5" id="KW-1185">Reference proteome</keyword>
<sequence>MISGTRLASLVAAVATVVAVASVILLYTSRPPATDSPEASFARDMMVHHDQAVEMAGIIRDRTNDEHIRALATDILLTQQGQIGQMQGWLDVWGLPATGPEPPMAWMGHPVEEGRMPGMAPQEEVNRLHTLPPEEADVLFLRLMIPHHEAALPMSEAIIERTGRPEVIRLAESIAASQAAEIEVMQQMLEERGEDRLEDEPAPHEHHPGRSDHGH</sequence>
<evidence type="ECO:0000256" key="1">
    <source>
        <dbReference type="SAM" id="MobiDB-lite"/>
    </source>
</evidence>
<evidence type="ECO:0000313" key="5">
    <source>
        <dbReference type="Proteomes" id="UP000295244"/>
    </source>
</evidence>
<dbReference type="EMBL" id="SKBU01000031">
    <property type="protein sequence ID" value="TCJ14871.1"/>
    <property type="molecule type" value="Genomic_DNA"/>
</dbReference>
<dbReference type="InterPro" id="IPR005183">
    <property type="entry name" value="DUF305_CopM-like"/>
</dbReference>
<dbReference type="PANTHER" id="PTHR36933">
    <property type="entry name" value="SLL0788 PROTEIN"/>
    <property type="match status" value="1"/>
</dbReference>
<dbReference type="OrthoDB" id="26872at2"/>
<feature type="transmembrane region" description="Helical" evidence="2">
    <location>
        <begin position="7"/>
        <end position="27"/>
    </location>
</feature>
<evidence type="ECO:0000313" key="4">
    <source>
        <dbReference type="EMBL" id="TCJ14871.1"/>
    </source>
</evidence>
<dbReference type="RefSeq" id="WP_132692723.1">
    <property type="nucleotide sequence ID" value="NZ_SKBU01000031.1"/>
</dbReference>
<accession>A0A4R1BCT1</accession>
<comment type="caution">
    <text evidence="4">The sequence shown here is derived from an EMBL/GenBank/DDBJ whole genome shotgun (WGS) entry which is preliminary data.</text>
</comment>
<dbReference type="PANTHER" id="PTHR36933:SF1">
    <property type="entry name" value="SLL0788 PROTEIN"/>
    <property type="match status" value="1"/>
</dbReference>
<dbReference type="Proteomes" id="UP000295244">
    <property type="component" value="Unassembled WGS sequence"/>
</dbReference>
<dbReference type="AlphaFoldDB" id="A0A4R1BCT1"/>